<dbReference type="InterPro" id="IPR051620">
    <property type="entry name" value="ORF904-like_C"/>
</dbReference>
<dbReference type="GO" id="GO:0005524">
    <property type="term" value="F:ATP binding"/>
    <property type="evidence" value="ECO:0007669"/>
    <property type="project" value="UniProtKB-KW"/>
</dbReference>
<dbReference type="PROSITE" id="PS51206">
    <property type="entry name" value="SF3_HELICASE_1"/>
    <property type="match status" value="1"/>
</dbReference>
<dbReference type="InterPro" id="IPR006500">
    <property type="entry name" value="Helicase_put_C_phage/plasmid"/>
</dbReference>
<dbReference type="Pfam" id="PF08706">
    <property type="entry name" value="D5_N"/>
    <property type="match status" value="1"/>
</dbReference>
<sequence length="555" mass="64618">MPGIQIHRLYMEKGKYRKLLNEVFGLMKGEKLDAALQESKSAARVDAVQDLMRAAIIRSSICKFNGTPYYFSGRIYEEMAWDDFGNLIYDLMRKCKMPNGDYSRVEGVLKVCKRVVAGKALKPDNAIVVFNNCVFDMNARRAHSFNRRWVQTTCVPYDYKPEEHVFLWRMFLDEVLPDKNMQKVLQEFLGSIFVDRRVAKMETMLVLRGSGSNGKSVVFETIMGILGRENVSNFGIGALITGNERKKNIAFINGKRLNYCSEIQALEFGKDSDTLKSLISGEPTEARPIYGDNFTAYNIPLLMANANQMPYLKDWSYGMRRRICIIPFEVEIPKARQKKELSRDLEAEYPAIFNWILEGRDRFIANGYKLTDSKELENVMDEYQSESSTVMKFMYQMNYLCRYEEIADIEPKWMSSAILYRKYCKWCRDNNAKEENVTVFGRILSEAGYRKKRTPNGQVYGLYGTALTEKLYYEKREDLRGNYKQRIAKPVYQDGKRYAYTHEGLAACLSLSIYQVQRLFREKKLEGTYHMEKRTTVFDLDAVEKIIKQLKIRTK</sequence>
<organism evidence="5 6">
    <name type="scientific">Bacteroides fragilis CL07T12C05</name>
    <dbReference type="NCBI Taxonomy" id="997883"/>
    <lineage>
        <taxon>Bacteria</taxon>
        <taxon>Pseudomonadati</taxon>
        <taxon>Bacteroidota</taxon>
        <taxon>Bacteroidia</taxon>
        <taxon>Bacteroidales</taxon>
        <taxon>Bacteroidaceae</taxon>
        <taxon>Bacteroides</taxon>
    </lineage>
</organism>
<reference evidence="5 6" key="1">
    <citation type="submission" date="2012-02" db="EMBL/GenBank/DDBJ databases">
        <title>The Genome Sequence of Bacteroides fragilis CL07T12C05.</title>
        <authorList>
            <consortium name="The Broad Institute Genome Sequencing Platform"/>
            <person name="Earl A."/>
            <person name="Ward D."/>
            <person name="Feldgarden M."/>
            <person name="Gevers D."/>
            <person name="Zitomersky N.L."/>
            <person name="Coyne M.J."/>
            <person name="Comstock L.E."/>
            <person name="Young S.K."/>
            <person name="Zeng Q."/>
            <person name="Gargeya S."/>
            <person name="Fitzgerald M."/>
            <person name="Haas B."/>
            <person name="Abouelleil A."/>
            <person name="Alvarado L."/>
            <person name="Arachchi H.M."/>
            <person name="Berlin A."/>
            <person name="Chapman S.B."/>
            <person name="Gearin G."/>
            <person name="Goldberg J."/>
            <person name="Griggs A."/>
            <person name="Gujja S."/>
            <person name="Hansen M."/>
            <person name="Heiman D."/>
            <person name="Howarth C."/>
            <person name="Larimer J."/>
            <person name="Lui A."/>
            <person name="MacDonald P.J.P."/>
            <person name="McCowen C."/>
            <person name="Montmayeur A."/>
            <person name="Murphy C."/>
            <person name="Neiman D."/>
            <person name="Pearson M."/>
            <person name="Priest M."/>
            <person name="Roberts A."/>
            <person name="Saif S."/>
            <person name="Shea T."/>
            <person name="Sisk P."/>
            <person name="Stolte C."/>
            <person name="Sykes S."/>
            <person name="Wortman J."/>
            <person name="Nusbaum C."/>
            <person name="Birren B."/>
        </authorList>
    </citation>
    <scope>NUCLEOTIDE SEQUENCE [LARGE SCALE GENOMIC DNA]</scope>
    <source>
        <strain evidence="5 6">CL07T12C05</strain>
    </source>
</reference>
<dbReference type="Gene3D" id="3.40.50.300">
    <property type="entry name" value="P-loop containing nucleotide triphosphate hydrolases"/>
    <property type="match status" value="1"/>
</dbReference>
<evidence type="ECO:0000256" key="1">
    <source>
        <dbReference type="ARBA" id="ARBA00022741"/>
    </source>
</evidence>
<dbReference type="InterPro" id="IPR014818">
    <property type="entry name" value="Phage/plasmid_primase_P4_C"/>
</dbReference>
<protein>
    <submittedName>
        <fullName evidence="5">Phage/plasmid primase, P4 family domain-containing protein</fullName>
    </submittedName>
</protein>
<dbReference type="InterPro" id="IPR014015">
    <property type="entry name" value="Helicase_SF3_DNA-vir"/>
</dbReference>
<dbReference type="EMBL" id="AGXN01000012">
    <property type="protein sequence ID" value="EIY96210.1"/>
    <property type="molecule type" value="Genomic_DNA"/>
</dbReference>
<feature type="domain" description="SF3 helicase" evidence="4">
    <location>
        <begin position="180"/>
        <end position="341"/>
    </location>
</feature>
<dbReference type="PANTHER" id="PTHR35372:SF2">
    <property type="entry name" value="SF3 HELICASE DOMAIN-CONTAINING PROTEIN"/>
    <property type="match status" value="1"/>
</dbReference>
<dbReference type="InterPro" id="IPR027417">
    <property type="entry name" value="P-loop_NTPase"/>
</dbReference>
<gene>
    <name evidence="5" type="ORF">HMPREF1056_02098</name>
</gene>
<dbReference type="Pfam" id="PF19263">
    <property type="entry name" value="DUF5906"/>
    <property type="match status" value="1"/>
</dbReference>
<keyword evidence="2" id="KW-0378">Hydrolase</keyword>
<dbReference type="HOGENOM" id="CLU_018483_4_2_10"/>
<accession>A0A0E2AQP9</accession>
<evidence type="ECO:0000256" key="2">
    <source>
        <dbReference type="ARBA" id="ARBA00022801"/>
    </source>
</evidence>
<evidence type="ECO:0000256" key="3">
    <source>
        <dbReference type="ARBA" id="ARBA00022840"/>
    </source>
</evidence>
<dbReference type="Proteomes" id="UP000003879">
    <property type="component" value="Unassembled WGS sequence"/>
</dbReference>
<evidence type="ECO:0000313" key="5">
    <source>
        <dbReference type="EMBL" id="EIY96210.1"/>
    </source>
</evidence>
<comment type="caution">
    <text evidence="5">The sequence shown here is derived from an EMBL/GenBank/DDBJ whole genome shotgun (WGS) entry which is preliminary data.</text>
</comment>
<dbReference type="AlphaFoldDB" id="A0A0E2AQP9"/>
<dbReference type="NCBIfam" id="TIGR01613">
    <property type="entry name" value="primase_Cterm"/>
    <property type="match status" value="1"/>
</dbReference>
<dbReference type="InterPro" id="IPR045455">
    <property type="entry name" value="NrS-1_pol-like_helicase"/>
</dbReference>
<proteinExistence type="predicted"/>
<keyword evidence="1" id="KW-0547">Nucleotide-binding</keyword>
<dbReference type="PANTHER" id="PTHR35372">
    <property type="entry name" value="ATP BINDING PROTEIN-RELATED"/>
    <property type="match status" value="1"/>
</dbReference>
<dbReference type="PATRIC" id="fig|997883.3.peg.2194"/>
<evidence type="ECO:0000313" key="6">
    <source>
        <dbReference type="Proteomes" id="UP000003879"/>
    </source>
</evidence>
<name>A0A0E2AQP9_BACFG</name>
<dbReference type="SUPFAM" id="SSF52540">
    <property type="entry name" value="P-loop containing nucleoside triphosphate hydrolases"/>
    <property type="match status" value="1"/>
</dbReference>
<dbReference type="GO" id="GO:0016787">
    <property type="term" value="F:hydrolase activity"/>
    <property type="evidence" value="ECO:0007669"/>
    <property type="project" value="UniProtKB-KW"/>
</dbReference>
<keyword evidence="3" id="KW-0067">ATP-binding</keyword>
<evidence type="ECO:0000259" key="4">
    <source>
        <dbReference type="PROSITE" id="PS51206"/>
    </source>
</evidence>